<evidence type="ECO:0000256" key="1">
    <source>
        <dbReference type="ARBA" id="ARBA00002791"/>
    </source>
</evidence>
<comment type="subcellular location">
    <subcellularLocation>
        <location evidence="2 10">Endoplasmic reticulum membrane</location>
        <topology evidence="2 10">Single-pass type I membrane protein</topology>
    </subcellularLocation>
</comment>
<dbReference type="GO" id="GO:0016740">
    <property type="term" value="F:transferase activity"/>
    <property type="evidence" value="ECO:0007669"/>
    <property type="project" value="UniProtKB-KW"/>
</dbReference>
<protein>
    <recommendedName>
        <fullName evidence="10">Dolichyl-diphosphooligosaccharide--protein glycosyltransferase subunit 1</fullName>
    </recommendedName>
</protein>
<evidence type="ECO:0000313" key="12">
    <source>
        <dbReference type="Proteomes" id="UP000030854"/>
    </source>
</evidence>
<evidence type="ECO:0000256" key="2">
    <source>
        <dbReference type="ARBA" id="ARBA00004115"/>
    </source>
</evidence>
<evidence type="ECO:0000313" key="11">
    <source>
        <dbReference type="EMBL" id="KHJ35969.1"/>
    </source>
</evidence>
<gene>
    <name evidence="11" type="ORF">EV44_g0042</name>
</gene>
<keyword evidence="6" id="KW-0732">Signal</keyword>
<dbReference type="STRING" id="52586.A0A0B1PHE6"/>
<dbReference type="UniPathway" id="UPA00378"/>
<comment type="subunit">
    <text evidence="10">Component of the oligosaccharyltransferase (OST) complex.</text>
</comment>
<dbReference type="PANTHER" id="PTHR21049">
    <property type="entry name" value="RIBOPHORIN I"/>
    <property type="match status" value="1"/>
</dbReference>
<evidence type="ECO:0000256" key="7">
    <source>
        <dbReference type="ARBA" id="ARBA00022824"/>
    </source>
</evidence>
<evidence type="ECO:0000256" key="10">
    <source>
        <dbReference type="RuleBase" id="RU361143"/>
    </source>
</evidence>
<keyword evidence="5 10" id="KW-0812">Transmembrane</keyword>
<keyword evidence="8 10" id="KW-1133">Transmembrane helix</keyword>
<evidence type="ECO:0000256" key="6">
    <source>
        <dbReference type="ARBA" id="ARBA00022729"/>
    </source>
</evidence>
<comment type="function">
    <text evidence="1 10">Subunit of the oligosaccharyl transferase (OST) complex that catalyzes the initial transfer of a defined glycan (Glc(3)Man(9)GlcNAc(2) in eukaryotes) from the lipid carrier dolichol-pyrophosphate to an asparagine residue within an Asn-X-Ser/Thr consensus motif in nascent polypeptide chains, the first step in protein N-glycosylation. N-glycosylation occurs cotranslationally and the complex associates with the Sec61 complex at the channel-forming translocon complex that mediates protein translocation across the endoplasmic reticulum (ER). All subunits are required for a maximal enzyme activity.</text>
</comment>
<dbReference type="AlphaFoldDB" id="A0A0B1PHE6"/>
<evidence type="ECO:0000256" key="3">
    <source>
        <dbReference type="ARBA" id="ARBA00004922"/>
    </source>
</evidence>
<comment type="caution">
    <text evidence="11">The sequence shown here is derived from an EMBL/GenBank/DDBJ whole genome shotgun (WGS) entry which is preliminary data.</text>
</comment>
<evidence type="ECO:0000256" key="5">
    <source>
        <dbReference type="ARBA" id="ARBA00022692"/>
    </source>
</evidence>
<name>A0A0B1PHE6_UNCNE</name>
<accession>A0A0B1PHE6</accession>
<dbReference type="GO" id="GO:0008250">
    <property type="term" value="C:oligosaccharyltransferase complex"/>
    <property type="evidence" value="ECO:0007669"/>
    <property type="project" value="UniProtKB-UniRule"/>
</dbReference>
<dbReference type="GO" id="GO:0018279">
    <property type="term" value="P:protein N-linked glycosylation via asparagine"/>
    <property type="evidence" value="ECO:0007669"/>
    <property type="project" value="TreeGrafter"/>
</dbReference>
<dbReference type="OMA" id="RYEYARE"/>
<sequence length="494" mass="55923">MRGVLVAAAFFSFPFRIKSAQSNITNLEAPTEIVVPATFDPPQAFKNINLVHIINLEKNFPRETVNVVVENVDNAPQDEYYISFTSEQMKAVGALEVRDRNDLDKGSLELQTIRVENEEEIQYYRIKLPKPIIPKSQITLGISFSYLSAFNPRPKAIPQAGNQFLEYEFSALALSPYPTLNQKTEIKFPNSNVPEYTKIPELDGKAEFPIKAGSKLIYGPFSITPARATKPVKVRYQFTKPLIHVSSLERDIEVSHWGGNIAFEEKYRLRNRAANLSDLFSRVEWASSAQFNPQTTAIREFNIPLKVGSLSPYYVDIIGNVSTSRFRSNKHEAKLEIKPRYPIFGGWKYPFRIGWDSDSKNYLRKLKARDGYALNVPFLEGPKQAEGVEYKSVEVRIILPEGARNVKYSTNISLISANISLHKTFMDTIGRTTLTLAAKNIFDNQRDQELIVTYDYPLIATLRKPFVLFSGFLSLFVGAWLAGSLDLSIRAKAV</sequence>
<organism evidence="11 12">
    <name type="scientific">Uncinula necator</name>
    <name type="common">Grape powdery mildew</name>
    <dbReference type="NCBI Taxonomy" id="52586"/>
    <lineage>
        <taxon>Eukaryota</taxon>
        <taxon>Fungi</taxon>
        <taxon>Dikarya</taxon>
        <taxon>Ascomycota</taxon>
        <taxon>Pezizomycotina</taxon>
        <taxon>Leotiomycetes</taxon>
        <taxon>Erysiphales</taxon>
        <taxon>Erysiphaceae</taxon>
        <taxon>Erysiphe</taxon>
    </lineage>
</organism>
<feature type="transmembrane region" description="Helical" evidence="10">
    <location>
        <begin position="466"/>
        <end position="489"/>
    </location>
</feature>
<dbReference type="InterPro" id="IPR007676">
    <property type="entry name" value="Ribophorin_I"/>
</dbReference>
<dbReference type="PANTHER" id="PTHR21049:SF0">
    <property type="entry name" value="DOLICHYL-DIPHOSPHOOLIGOSACCHARIDE--PROTEIN GLYCOSYLTRANSFERASE SUBUNIT 1"/>
    <property type="match status" value="1"/>
</dbReference>
<comment type="similarity">
    <text evidence="4 10">Belongs to the OST1 family.</text>
</comment>
<evidence type="ECO:0000256" key="9">
    <source>
        <dbReference type="ARBA" id="ARBA00023136"/>
    </source>
</evidence>
<keyword evidence="9 10" id="KW-0472">Membrane</keyword>
<keyword evidence="12" id="KW-1185">Reference proteome</keyword>
<evidence type="ECO:0000256" key="4">
    <source>
        <dbReference type="ARBA" id="ARBA00008905"/>
    </source>
</evidence>
<reference evidence="11 12" key="1">
    <citation type="journal article" date="2014" name="BMC Genomics">
        <title>Adaptive genomic structural variation in the grape powdery mildew pathogen, Erysiphe necator.</title>
        <authorList>
            <person name="Jones L."/>
            <person name="Riaz S."/>
            <person name="Morales-Cruz A."/>
            <person name="Amrine K.C."/>
            <person name="McGuire B."/>
            <person name="Gubler W.D."/>
            <person name="Walker M.A."/>
            <person name="Cantu D."/>
        </authorList>
    </citation>
    <scope>NUCLEOTIDE SEQUENCE [LARGE SCALE GENOMIC DNA]</scope>
    <source>
        <strain evidence="12">c</strain>
    </source>
</reference>
<proteinExistence type="inferred from homology"/>
<comment type="pathway">
    <text evidence="3 10">Protein modification; protein glycosylation.</text>
</comment>
<keyword evidence="11" id="KW-0808">Transferase</keyword>
<dbReference type="Pfam" id="PF04597">
    <property type="entry name" value="Ribophorin_I"/>
    <property type="match status" value="1"/>
</dbReference>
<dbReference type="Proteomes" id="UP000030854">
    <property type="component" value="Unassembled WGS sequence"/>
</dbReference>
<evidence type="ECO:0000256" key="8">
    <source>
        <dbReference type="ARBA" id="ARBA00022989"/>
    </source>
</evidence>
<dbReference type="HOGENOM" id="CLU_031381_1_0_1"/>
<dbReference type="EMBL" id="JNVN01000178">
    <property type="protein sequence ID" value="KHJ35969.1"/>
    <property type="molecule type" value="Genomic_DNA"/>
</dbReference>
<keyword evidence="7 10" id="KW-0256">Endoplasmic reticulum</keyword>